<sequence>MLVDFVLGSLLLKERSTEKLSIILEIKKKMTFLRKHLRYDEYIGYKAFTKKLTLRANLSEKR</sequence>
<comment type="caution">
    <text evidence="1">The sequence shown here is derived from an EMBL/GenBank/DDBJ whole genome shotgun (WGS) entry which is preliminary data.</text>
</comment>
<accession>A0A1E5H977</accession>
<protein>
    <submittedName>
        <fullName evidence="1">Uncharacterized protein</fullName>
    </submittedName>
</protein>
<evidence type="ECO:0000313" key="1">
    <source>
        <dbReference type="EMBL" id="OEG21492.1"/>
    </source>
</evidence>
<dbReference type="STRING" id="1131292.BCR24_06360"/>
<gene>
    <name evidence="1" type="ORF">BCR24_06360</name>
</gene>
<dbReference type="AlphaFoldDB" id="A0A1E5H977"/>
<reference evidence="2" key="1">
    <citation type="submission" date="2016-09" db="EMBL/GenBank/DDBJ databases">
        <authorList>
            <person name="Gulvik C.A."/>
        </authorList>
    </citation>
    <scope>NUCLEOTIDE SEQUENCE [LARGE SCALE GENOMIC DNA]</scope>
    <source>
        <strain evidence="2">LMG 26676</strain>
    </source>
</reference>
<dbReference type="EMBL" id="MIKC01000039">
    <property type="protein sequence ID" value="OEG21492.1"/>
    <property type="molecule type" value="Genomic_DNA"/>
</dbReference>
<dbReference type="Proteomes" id="UP000094469">
    <property type="component" value="Unassembled WGS sequence"/>
</dbReference>
<name>A0A1E5H977_9ENTE</name>
<proteinExistence type="predicted"/>
<keyword evidence="2" id="KW-1185">Reference proteome</keyword>
<organism evidence="1 2">
    <name type="scientific">Enterococcus ureilyticus</name>
    <dbReference type="NCBI Taxonomy" id="1131292"/>
    <lineage>
        <taxon>Bacteria</taxon>
        <taxon>Bacillati</taxon>
        <taxon>Bacillota</taxon>
        <taxon>Bacilli</taxon>
        <taxon>Lactobacillales</taxon>
        <taxon>Enterococcaceae</taxon>
        <taxon>Enterococcus</taxon>
    </lineage>
</organism>
<evidence type="ECO:0000313" key="2">
    <source>
        <dbReference type="Proteomes" id="UP000094469"/>
    </source>
</evidence>